<gene>
    <name evidence="3" type="ORF">M0H32_14130</name>
</gene>
<feature type="region of interest" description="Disordered" evidence="1">
    <location>
        <begin position="244"/>
        <end position="285"/>
    </location>
</feature>
<protein>
    <recommendedName>
        <fullName evidence="5">TIGR04222 domain-containing protein</fullName>
    </recommendedName>
</protein>
<keyword evidence="2" id="KW-1133">Transmembrane helix</keyword>
<evidence type="ECO:0000256" key="1">
    <source>
        <dbReference type="SAM" id="MobiDB-lite"/>
    </source>
</evidence>
<evidence type="ECO:0000313" key="4">
    <source>
        <dbReference type="Proteomes" id="UP001431221"/>
    </source>
</evidence>
<keyword evidence="2" id="KW-0812">Transmembrane</keyword>
<evidence type="ECO:0000256" key="2">
    <source>
        <dbReference type="SAM" id="Phobius"/>
    </source>
</evidence>
<proteinExistence type="predicted"/>
<evidence type="ECO:0000313" key="3">
    <source>
        <dbReference type="EMBL" id="MCK7613309.1"/>
    </source>
</evidence>
<dbReference type="Proteomes" id="UP001431221">
    <property type="component" value="Unassembled WGS sequence"/>
</dbReference>
<feature type="transmembrane region" description="Helical" evidence="2">
    <location>
        <begin position="178"/>
        <end position="200"/>
    </location>
</feature>
<keyword evidence="2" id="KW-0472">Membrane</keyword>
<comment type="caution">
    <text evidence="3">The sequence shown here is derived from an EMBL/GenBank/DDBJ whole genome shotgun (WGS) entry which is preliminary data.</text>
</comment>
<feature type="compositionally biased region" description="Basic residues" evidence="1">
    <location>
        <begin position="244"/>
        <end position="253"/>
    </location>
</feature>
<sequence>MRDPKLWNRIRGCHPDDVAADLPFSRRLARDNAWSGDFAQRAILEYQRFAYLSQLGEGMVTPSDEVDQVWHLHLTYTKHYWGPFREALGGPLHHMPTKGGADQGALFKSTYAKTLDLYRIEFGEPPADIWPPEEIRFGRAPHFQRINTQEVWLIRKPRWPDVLKTGARKIAHTPARAWSALLTLVCLVLGTSIALAHGSPSGEGIIEKTRNMIWHWASEHTFEFVFSIFVIGFVLQMLFGKSSGRKRGRRSRRGSSGCSTSGNDSSCGSDSGGGGSGCGGCGGGD</sequence>
<reference evidence="3" key="1">
    <citation type="submission" date="2022-04" db="EMBL/GenBank/DDBJ databases">
        <title>Roseibium sp. CAU 1639 isolated from mud.</title>
        <authorList>
            <person name="Kim W."/>
        </authorList>
    </citation>
    <scope>NUCLEOTIDE SEQUENCE</scope>
    <source>
        <strain evidence="3">CAU 1639</strain>
    </source>
</reference>
<organism evidence="3 4">
    <name type="scientific">Roseibium sediminicola</name>
    <dbReference type="NCBI Taxonomy" id="2933272"/>
    <lineage>
        <taxon>Bacteria</taxon>
        <taxon>Pseudomonadati</taxon>
        <taxon>Pseudomonadota</taxon>
        <taxon>Alphaproteobacteria</taxon>
        <taxon>Hyphomicrobiales</taxon>
        <taxon>Stappiaceae</taxon>
        <taxon>Roseibium</taxon>
    </lineage>
</organism>
<dbReference type="RefSeq" id="WP_248155049.1">
    <property type="nucleotide sequence ID" value="NZ_JALNMJ010000009.1"/>
</dbReference>
<dbReference type="EMBL" id="JALNMJ010000009">
    <property type="protein sequence ID" value="MCK7613309.1"/>
    <property type="molecule type" value="Genomic_DNA"/>
</dbReference>
<feature type="compositionally biased region" description="Gly residues" evidence="1">
    <location>
        <begin position="270"/>
        <end position="285"/>
    </location>
</feature>
<feature type="transmembrane region" description="Helical" evidence="2">
    <location>
        <begin position="220"/>
        <end position="240"/>
    </location>
</feature>
<feature type="compositionally biased region" description="Low complexity" evidence="1">
    <location>
        <begin position="254"/>
        <end position="269"/>
    </location>
</feature>
<evidence type="ECO:0008006" key="5">
    <source>
        <dbReference type="Google" id="ProtNLM"/>
    </source>
</evidence>
<accession>A0ABT0GV54</accession>
<name>A0ABT0GV54_9HYPH</name>
<keyword evidence="4" id="KW-1185">Reference proteome</keyword>